<name>A0A7T4QZ23_9GAMM</name>
<proteinExistence type="predicted"/>
<dbReference type="KEGG" id="snan:I6N98_13695"/>
<accession>A0A7T4QZ23</accession>
<dbReference type="RefSeq" id="WP_198568911.1">
    <property type="nucleotide sequence ID" value="NZ_CP066167.1"/>
</dbReference>
<dbReference type="Proteomes" id="UP000596063">
    <property type="component" value="Chromosome"/>
</dbReference>
<dbReference type="EMBL" id="CP066167">
    <property type="protein sequence ID" value="QQD17410.1"/>
    <property type="molecule type" value="Genomic_DNA"/>
</dbReference>
<dbReference type="AlphaFoldDB" id="A0A7T4QZ23"/>
<sequence>MTHTIDTQQQQALKALTQQPDTLCYMEALADKDLSGLTWTIYGVPDSNLIIVKAIAGSFEVLASSPSTVLYPAMAERVFGIDVEDQALAAQLSDQLWATYQRDFEKALQGGRD</sequence>
<reference evidence="1 2" key="1">
    <citation type="submission" date="2020-12" db="EMBL/GenBank/DDBJ databases">
        <authorList>
            <person name="Shan Y."/>
        </authorList>
    </citation>
    <scope>NUCLEOTIDE SEQUENCE [LARGE SCALE GENOMIC DNA]</scope>
    <source>
        <strain evidence="2">csc3.9</strain>
    </source>
</reference>
<evidence type="ECO:0000313" key="2">
    <source>
        <dbReference type="Proteomes" id="UP000596063"/>
    </source>
</evidence>
<organism evidence="1 2">
    <name type="scientific">Spongiibacter nanhainus</name>
    <dbReference type="NCBI Taxonomy" id="2794344"/>
    <lineage>
        <taxon>Bacteria</taxon>
        <taxon>Pseudomonadati</taxon>
        <taxon>Pseudomonadota</taxon>
        <taxon>Gammaproteobacteria</taxon>
        <taxon>Cellvibrionales</taxon>
        <taxon>Spongiibacteraceae</taxon>
        <taxon>Spongiibacter</taxon>
    </lineage>
</organism>
<evidence type="ECO:0000313" key="1">
    <source>
        <dbReference type="EMBL" id="QQD17410.1"/>
    </source>
</evidence>
<gene>
    <name evidence="1" type="ORF">I6N98_13695</name>
</gene>
<keyword evidence="2" id="KW-1185">Reference proteome</keyword>
<protein>
    <submittedName>
        <fullName evidence="1">Uncharacterized protein</fullName>
    </submittedName>
</protein>